<feature type="transmembrane region" description="Helical" evidence="1">
    <location>
        <begin position="241"/>
        <end position="262"/>
    </location>
</feature>
<protein>
    <submittedName>
        <fullName evidence="2">Uncharacterized protein</fullName>
    </submittedName>
</protein>
<dbReference type="AlphaFoldDB" id="A0A2T9YGU8"/>
<dbReference type="OrthoDB" id="2016540at2759"/>
<name>A0A2T9YGU8_9FUNG</name>
<organism evidence="2 3">
    <name type="scientific">Smittium megazygosporum</name>
    <dbReference type="NCBI Taxonomy" id="133381"/>
    <lineage>
        <taxon>Eukaryota</taxon>
        <taxon>Fungi</taxon>
        <taxon>Fungi incertae sedis</taxon>
        <taxon>Zoopagomycota</taxon>
        <taxon>Kickxellomycotina</taxon>
        <taxon>Harpellomycetes</taxon>
        <taxon>Harpellales</taxon>
        <taxon>Legeriomycetaceae</taxon>
        <taxon>Smittium</taxon>
    </lineage>
</organism>
<sequence>MEPSSSSKNTLEITKTEPTGMFQSTPYNLQFLISLTLVFIGQSENPDIQIQLFKEPRKVISYALLFLAEKANNHIIIQKIDQFILWYSYWVFLGVLSSIGLGAGLHTFVLFLGPYIAKVTFLSHQCGNVNFHTFGRNAFICDPNGTVPASFLPIFSKVCFPSLCWGIGTAIGELPPYFLARAASSKSDIMAGISNTESDIKKGVRVSFKDQFMYYVSVVLRYYSFPGILILASIPNPLFDFAGILCGHFGIPFWTFFGATLLGKALIKSSMQTAVVIFAFSNSMLDQILGFIAKISPSLSQLAKNFVLQQRNSFDSGNEDSADSSMLSTVWNGVVVIMMLYFLTG</sequence>
<feature type="transmembrane region" description="Helical" evidence="1">
    <location>
        <begin position="325"/>
        <end position="343"/>
    </location>
</feature>
<dbReference type="Proteomes" id="UP000245609">
    <property type="component" value="Unassembled WGS sequence"/>
</dbReference>
<dbReference type="STRING" id="133381.A0A2T9YGU8"/>
<reference evidence="2 3" key="1">
    <citation type="journal article" date="2018" name="MBio">
        <title>Comparative Genomics Reveals the Core Gene Toolbox for the Fungus-Insect Symbiosis.</title>
        <authorList>
            <person name="Wang Y."/>
            <person name="Stata M."/>
            <person name="Wang W."/>
            <person name="Stajich J.E."/>
            <person name="White M.M."/>
            <person name="Moncalvo J.M."/>
        </authorList>
    </citation>
    <scope>NUCLEOTIDE SEQUENCE [LARGE SCALE GENOMIC DNA]</scope>
    <source>
        <strain evidence="2 3">SC-DP-2</strain>
    </source>
</reference>
<accession>A0A2T9YGU8</accession>
<evidence type="ECO:0000256" key="1">
    <source>
        <dbReference type="SAM" id="Phobius"/>
    </source>
</evidence>
<feature type="non-terminal residue" evidence="2">
    <location>
        <position position="345"/>
    </location>
</feature>
<keyword evidence="1" id="KW-0472">Membrane</keyword>
<keyword evidence="1" id="KW-0812">Transmembrane</keyword>
<feature type="transmembrane region" description="Helical" evidence="1">
    <location>
        <begin position="89"/>
        <end position="112"/>
    </location>
</feature>
<evidence type="ECO:0000313" key="3">
    <source>
        <dbReference type="Proteomes" id="UP000245609"/>
    </source>
</evidence>
<proteinExistence type="predicted"/>
<comment type="caution">
    <text evidence="2">The sequence shown here is derived from an EMBL/GenBank/DDBJ whole genome shotgun (WGS) entry which is preliminary data.</text>
</comment>
<feature type="transmembrane region" description="Helical" evidence="1">
    <location>
        <begin position="274"/>
        <end position="293"/>
    </location>
</feature>
<keyword evidence="3" id="KW-1185">Reference proteome</keyword>
<keyword evidence="1" id="KW-1133">Transmembrane helix</keyword>
<evidence type="ECO:0000313" key="2">
    <source>
        <dbReference type="EMBL" id="PVU91545.1"/>
    </source>
</evidence>
<dbReference type="EMBL" id="MBFS01002861">
    <property type="protein sequence ID" value="PVU91545.1"/>
    <property type="molecule type" value="Genomic_DNA"/>
</dbReference>
<gene>
    <name evidence="2" type="ORF">BB560_006118</name>
</gene>
<feature type="transmembrane region" description="Helical" evidence="1">
    <location>
        <begin position="212"/>
        <end position="235"/>
    </location>
</feature>